<evidence type="ECO:0000313" key="2">
    <source>
        <dbReference type="EMBL" id="MRS63221.1"/>
    </source>
</evidence>
<sequence>MAVFLFSLRDHFPVFMKILILGATGRTGKLLLEQALKAGILVHALVRDTDKVKVIDRNLKLYESKTLDRTALRLAMQGCDAVLSTLSISRKSEFPWSGLKSPKDFLSHTLRNVLEIANELHIRRIIITTAWGVHETKKDIPGWFRFLINYSNVGAAYRDHEIQENLLQASPTDWTIVRPVGLTNSRKNRKIRLTTHNQPKPSLTISRSNVAKFMVEIYKTGDYKQEAVTVSEVRG</sequence>
<keyword evidence="3" id="KW-1185">Reference proteome</keyword>
<evidence type="ECO:0000313" key="3">
    <source>
        <dbReference type="Proteomes" id="UP000441754"/>
    </source>
</evidence>
<dbReference type="OrthoDB" id="9790734at2"/>
<dbReference type="EMBL" id="WJXZ01000011">
    <property type="protein sequence ID" value="MRS63221.1"/>
    <property type="molecule type" value="Genomic_DNA"/>
</dbReference>
<dbReference type="AlphaFoldDB" id="A0A7K0ENU2"/>
<dbReference type="InterPro" id="IPR016040">
    <property type="entry name" value="NAD(P)-bd_dom"/>
</dbReference>
<dbReference type="Proteomes" id="UP000441754">
    <property type="component" value="Unassembled WGS sequence"/>
</dbReference>
<dbReference type="InterPro" id="IPR036291">
    <property type="entry name" value="NAD(P)-bd_dom_sf"/>
</dbReference>
<gene>
    <name evidence="2" type="ORF">GJJ30_18115</name>
</gene>
<evidence type="ECO:0000259" key="1">
    <source>
        <dbReference type="Pfam" id="PF13460"/>
    </source>
</evidence>
<feature type="domain" description="NAD(P)-binding" evidence="1">
    <location>
        <begin position="22"/>
        <end position="218"/>
    </location>
</feature>
<dbReference type="Pfam" id="PF13460">
    <property type="entry name" value="NAD_binding_10"/>
    <property type="match status" value="1"/>
</dbReference>
<proteinExistence type="predicted"/>
<accession>A0A7K0ENU2</accession>
<organism evidence="2 3">
    <name type="scientific">Larkinella terrae</name>
    <dbReference type="NCBI Taxonomy" id="2025311"/>
    <lineage>
        <taxon>Bacteria</taxon>
        <taxon>Pseudomonadati</taxon>
        <taxon>Bacteroidota</taxon>
        <taxon>Cytophagia</taxon>
        <taxon>Cytophagales</taxon>
        <taxon>Spirosomataceae</taxon>
        <taxon>Larkinella</taxon>
    </lineage>
</organism>
<dbReference type="SUPFAM" id="SSF51735">
    <property type="entry name" value="NAD(P)-binding Rossmann-fold domains"/>
    <property type="match status" value="1"/>
</dbReference>
<dbReference type="PANTHER" id="PTHR15020">
    <property type="entry name" value="FLAVIN REDUCTASE-RELATED"/>
    <property type="match status" value="1"/>
</dbReference>
<name>A0A7K0ENU2_9BACT</name>
<reference evidence="2 3" key="1">
    <citation type="journal article" date="2018" name="Antonie Van Leeuwenhoek">
        <title>Larkinella terrae sp. nov., isolated from soil on Jeju Island, South Korea.</title>
        <authorList>
            <person name="Ten L.N."/>
            <person name="Jeon J."/>
            <person name="Park S.J."/>
            <person name="Park S."/>
            <person name="Lee S.Y."/>
            <person name="Kim M.K."/>
            <person name="Jung H.Y."/>
        </authorList>
    </citation>
    <scope>NUCLEOTIDE SEQUENCE [LARGE SCALE GENOMIC DNA]</scope>
    <source>
        <strain evidence="2 3">KCTC 52001</strain>
    </source>
</reference>
<protein>
    <submittedName>
        <fullName evidence="2">NAD(P)H-binding protein</fullName>
    </submittedName>
</protein>
<dbReference type="Gene3D" id="3.40.50.720">
    <property type="entry name" value="NAD(P)-binding Rossmann-like Domain"/>
    <property type="match status" value="1"/>
</dbReference>
<comment type="caution">
    <text evidence="2">The sequence shown here is derived from an EMBL/GenBank/DDBJ whole genome shotgun (WGS) entry which is preliminary data.</text>
</comment>
<dbReference type="PANTHER" id="PTHR15020:SF50">
    <property type="entry name" value="UPF0659 PROTEIN YMR090W"/>
    <property type="match status" value="1"/>
</dbReference>